<evidence type="ECO:0000256" key="4">
    <source>
        <dbReference type="ARBA" id="ARBA00023163"/>
    </source>
</evidence>
<keyword evidence="2" id="KW-0805">Transcription regulation</keyword>
<evidence type="ECO:0000256" key="2">
    <source>
        <dbReference type="ARBA" id="ARBA00023015"/>
    </source>
</evidence>
<dbReference type="OrthoDB" id="8928056at2"/>
<evidence type="ECO:0000256" key="3">
    <source>
        <dbReference type="ARBA" id="ARBA00023125"/>
    </source>
</evidence>
<dbReference type="InterPro" id="IPR036390">
    <property type="entry name" value="WH_DNA-bd_sf"/>
</dbReference>
<evidence type="ECO:0000259" key="5">
    <source>
        <dbReference type="PROSITE" id="PS50931"/>
    </source>
</evidence>
<comment type="similarity">
    <text evidence="1">Belongs to the LysR transcriptional regulatory family.</text>
</comment>
<dbReference type="Gene3D" id="3.40.190.290">
    <property type="match status" value="1"/>
</dbReference>
<dbReference type="InterPro" id="IPR036388">
    <property type="entry name" value="WH-like_DNA-bd_sf"/>
</dbReference>
<organism evidence="6 7">
    <name type="scientific">Burkholderia ubonensis</name>
    <dbReference type="NCBI Taxonomy" id="101571"/>
    <lineage>
        <taxon>Bacteria</taxon>
        <taxon>Pseudomonadati</taxon>
        <taxon>Pseudomonadota</taxon>
        <taxon>Betaproteobacteria</taxon>
        <taxon>Burkholderiales</taxon>
        <taxon>Burkholderiaceae</taxon>
        <taxon>Burkholderia</taxon>
        <taxon>Burkholderia cepacia complex</taxon>
    </lineage>
</organism>
<dbReference type="PANTHER" id="PTHR30537">
    <property type="entry name" value="HTH-TYPE TRANSCRIPTIONAL REGULATOR"/>
    <property type="match status" value="1"/>
</dbReference>
<dbReference type="FunFam" id="1.10.10.10:FF:000001">
    <property type="entry name" value="LysR family transcriptional regulator"/>
    <property type="match status" value="1"/>
</dbReference>
<evidence type="ECO:0000313" key="7">
    <source>
        <dbReference type="Proteomes" id="UP000062998"/>
    </source>
</evidence>
<keyword evidence="3" id="KW-0238">DNA-binding</keyword>
<dbReference type="Proteomes" id="UP000062998">
    <property type="component" value="Unassembled WGS sequence"/>
</dbReference>
<dbReference type="PROSITE" id="PS50931">
    <property type="entry name" value="HTH_LYSR"/>
    <property type="match status" value="1"/>
</dbReference>
<dbReference type="CDD" id="cd08422">
    <property type="entry name" value="PBP2_CrgA_like"/>
    <property type="match status" value="1"/>
</dbReference>
<gene>
    <name evidence="6" type="ORF">WL73_32150</name>
</gene>
<dbReference type="InterPro" id="IPR005119">
    <property type="entry name" value="LysR_subst-bd"/>
</dbReference>
<accession>A0A107GHA8</accession>
<dbReference type="GO" id="GO:0003700">
    <property type="term" value="F:DNA-binding transcription factor activity"/>
    <property type="evidence" value="ECO:0007669"/>
    <property type="project" value="InterPro"/>
</dbReference>
<comment type="caution">
    <text evidence="6">The sequence shown here is derived from an EMBL/GenBank/DDBJ whole genome shotgun (WGS) entry which is preliminary data.</text>
</comment>
<dbReference type="SUPFAM" id="SSF46785">
    <property type="entry name" value="Winged helix' DNA-binding domain"/>
    <property type="match status" value="1"/>
</dbReference>
<dbReference type="Gene3D" id="1.10.10.10">
    <property type="entry name" value="Winged helix-like DNA-binding domain superfamily/Winged helix DNA-binding domain"/>
    <property type="match status" value="1"/>
</dbReference>
<dbReference type="AlphaFoldDB" id="A0A107GHA8"/>
<dbReference type="PANTHER" id="PTHR30537:SF81">
    <property type="entry name" value="TRANSCRIPTIONAL REGULATOR-RELATED"/>
    <property type="match status" value="1"/>
</dbReference>
<dbReference type="GO" id="GO:0043565">
    <property type="term" value="F:sequence-specific DNA binding"/>
    <property type="evidence" value="ECO:0007669"/>
    <property type="project" value="TreeGrafter"/>
</dbReference>
<proteinExistence type="inferred from homology"/>
<reference evidence="6 7" key="1">
    <citation type="submission" date="2015-11" db="EMBL/GenBank/DDBJ databases">
        <title>Expanding the genomic diversity of Burkholderia species for the development of highly accurate diagnostics.</title>
        <authorList>
            <person name="Sahl J."/>
            <person name="Keim P."/>
            <person name="Wagner D."/>
        </authorList>
    </citation>
    <scope>NUCLEOTIDE SEQUENCE [LARGE SCALE GENOMIC DNA]</scope>
    <source>
        <strain evidence="6 7">MSMB2167WGS</strain>
    </source>
</reference>
<dbReference type="EMBL" id="LPIX01000013">
    <property type="protein sequence ID" value="KWE11866.1"/>
    <property type="molecule type" value="Genomic_DNA"/>
</dbReference>
<feature type="domain" description="HTH lysR-type" evidence="5">
    <location>
        <begin position="1"/>
        <end position="58"/>
    </location>
</feature>
<keyword evidence="4" id="KW-0804">Transcription</keyword>
<evidence type="ECO:0000256" key="1">
    <source>
        <dbReference type="ARBA" id="ARBA00009437"/>
    </source>
</evidence>
<dbReference type="FunFam" id="3.40.190.290:FF:000001">
    <property type="entry name" value="Transcriptional regulator, LysR family"/>
    <property type="match status" value="1"/>
</dbReference>
<dbReference type="Pfam" id="PF03466">
    <property type="entry name" value="LysR_substrate"/>
    <property type="match status" value="1"/>
</dbReference>
<protein>
    <submittedName>
        <fullName evidence="6">LysR family transcriptional regulator</fullName>
    </submittedName>
</protein>
<dbReference type="InterPro" id="IPR000847">
    <property type="entry name" value="LysR_HTH_N"/>
</dbReference>
<name>A0A107GHA8_9BURK</name>
<evidence type="ECO:0000313" key="6">
    <source>
        <dbReference type="EMBL" id="KWE11866.1"/>
    </source>
</evidence>
<dbReference type="Pfam" id="PF00126">
    <property type="entry name" value="HTH_1"/>
    <property type="match status" value="1"/>
</dbReference>
<sequence>MNNDEIQAFLLAVERQSITESARRLGLSKSVVSKRISDLERTLGVQLLMRSTRNVVPTDAGMIFYEAASESMRRLIDVAEEIAEQSHGLCGELRITAPVSLTRLWLGPAIAQFAAAHPHLRVTLETDDRIVNIEAERFDVAIRSARLSDSALIARRIAACERVVVCSPCYLERHGRPDSIDQLLEHRCLNYTHASPSQTWSFESPNGPAKPQTLCPASAFLANNSETLRDAALQGIGIAMLPAYVAAPALRDGRLVRLLPDETPQEEVIYAVYPRNPFASNKLKAFIEHVRIALLDRPWATLADNAQPAEALQAASA</sequence>
<dbReference type="InterPro" id="IPR058163">
    <property type="entry name" value="LysR-type_TF_proteobact-type"/>
</dbReference>
<dbReference type="GO" id="GO:0006351">
    <property type="term" value="P:DNA-templated transcription"/>
    <property type="evidence" value="ECO:0007669"/>
    <property type="project" value="TreeGrafter"/>
</dbReference>
<dbReference type="SUPFAM" id="SSF53850">
    <property type="entry name" value="Periplasmic binding protein-like II"/>
    <property type="match status" value="1"/>
</dbReference>